<evidence type="ECO:0000313" key="7">
    <source>
        <dbReference type="Proteomes" id="UP001501204"/>
    </source>
</evidence>
<evidence type="ECO:0000259" key="5">
    <source>
        <dbReference type="PROSITE" id="PS50987"/>
    </source>
</evidence>
<dbReference type="InterPro" id="IPR036388">
    <property type="entry name" value="WH-like_DNA-bd_sf"/>
</dbReference>
<feature type="compositionally biased region" description="Low complexity" evidence="4">
    <location>
        <begin position="151"/>
        <end position="165"/>
    </location>
</feature>
<feature type="region of interest" description="Disordered" evidence="4">
    <location>
        <begin position="151"/>
        <end position="178"/>
    </location>
</feature>
<dbReference type="PROSITE" id="PS50987">
    <property type="entry name" value="HTH_ARSR_2"/>
    <property type="match status" value="1"/>
</dbReference>
<dbReference type="Pfam" id="PF01022">
    <property type="entry name" value="HTH_5"/>
    <property type="match status" value="1"/>
</dbReference>
<keyword evidence="3" id="KW-0804">Transcription</keyword>
<accession>A0ABN2L3R3</accession>
<feature type="compositionally biased region" description="Low complexity" evidence="4">
    <location>
        <begin position="212"/>
        <end position="232"/>
    </location>
</feature>
<keyword evidence="7" id="KW-1185">Reference proteome</keyword>
<evidence type="ECO:0000256" key="4">
    <source>
        <dbReference type="SAM" id="MobiDB-lite"/>
    </source>
</evidence>
<feature type="compositionally biased region" description="Basic residues" evidence="4">
    <location>
        <begin position="233"/>
        <end position="242"/>
    </location>
</feature>
<protein>
    <recommendedName>
        <fullName evidence="5">HTH arsR-type domain-containing protein</fullName>
    </recommendedName>
</protein>
<dbReference type="InterPro" id="IPR001845">
    <property type="entry name" value="HTH_ArsR_DNA-bd_dom"/>
</dbReference>
<sequence>MGAGPVVRLSPPPAGSGDRADGCGSGRGGDHGGAADVPVPVAARHPVYSDRMGNNDVFAVIADKTRRGILTALKDGERPVGDLVAELGVSQPTVSKHLKILREAGMVSMEAQGQRRLYAVQPEPLAEVTAWVHEVVGGAAHQVAVPMRVPAGTAGTDTAPTVGTDEIGTTAGDREVTPGTDAATALVPAPAVDPGSEPAVAPGPGLPVTGTPARPNRGAGARAVDLLSSLSGLRRRTRNPRR</sequence>
<evidence type="ECO:0000256" key="3">
    <source>
        <dbReference type="ARBA" id="ARBA00023163"/>
    </source>
</evidence>
<keyword evidence="2" id="KW-0238">DNA-binding</keyword>
<keyword evidence="1" id="KW-0805">Transcription regulation</keyword>
<dbReference type="InterPro" id="IPR036390">
    <property type="entry name" value="WH_DNA-bd_sf"/>
</dbReference>
<dbReference type="NCBIfam" id="NF033788">
    <property type="entry name" value="HTH_metalloreg"/>
    <property type="match status" value="1"/>
</dbReference>
<evidence type="ECO:0000256" key="2">
    <source>
        <dbReference type="ARBA" id="ARBA00023125"/>
    </source>
</evidence>
<proteinExistence type="predicted"/>
<feature type="domain" description="HTH arsR-type" evidence="5">
    <location>
        <begin position="46"/>
        <end position="143"/>
    </location>
</feature>
<reference evidence="6 7" key="1">
    <citation type="journal article" date="2019" name="Int. J. Syst. Evol. Microbiol.">
        <title>The Global Catalogue of Microorganisms (GCM) 10K type strain sequencing project: providing services to taxonomists for standard genome sequencing and annotation.</title>
        <authorList>
            <consortium name="The Broad Institute Genomics Platform"/>
            <consortium name="The Broad Institute Genome Sequencing Center for Infectious Disease"/>
            <person name="Wu L."/>
            <person name="Ma J."/>
        </authorList>
    </citation>
    <scope>NUCLEOTIDE SEQUENCE [LARGE SCALE GENOMIC DNA]</scope>
    <source>
        <strain evidence="6 7">JCM 14735</strain>
    </source>
</reference>
<evidence type="ECO:0000313" key="6">
    <source>
        <dbReference type="EMBL" id="GAA1773955.1"/>
    </source>
</evidence>
<comment type="caution">
    <text evidence="6">The sequence shown here is derived from an EMBL/GenBank/DDBJ whole genome shotgun (WGS) entry which is preliminary data.</text>
</comment>
<dbReference type="SUPFAM" id="SSF46785">
    <property type="entry name" value="Winged helix' DNA-binding domain"/>
    <property type="match status" value="1"/>
</dbReference>
<gene>
    <name evidence="6" type="ORF">GCM10009767_34840</name>
</gene>
<dbReference type="PANTHER" id="PTHR33154:SF33">
    <property type="entry name" value="TRANSCRIPTIONAL REPRESSOR SDPR"/>
    <property type="match status" value="1"/>
</dbReference>
<dbReference type="SMART" id="SM00418">
    <property type="entry name" value="HTH_ARSR"/>
    <property type="match status" value="1"/>
</dbReference>
<feature type="region of interest" description="Disordered" evidence="4">
    <location>
        <begin position="1"/>
        <end position="37"/>
    </location>
</feature>
<evidence type="ECO:0000256" key="1">
    <source>
        <dbReference type="ARBA" id="ARBA00023015"/>
    </source>
</evidence>
<dbReference type="InterPro" id="IPR011991">
    <property type="entry name" value="ArsR-like_HTH"/>
</dbReference>
<feature type="region of interest" description="Disordered" evidence="4">
    <location>
        <begin position="191"/>
        <end position="242"/>
    </location>
</feature>
<name>A0ABN2L3R3_9MICC</name>
<dbReference type="Proteomes" id="UP001501204">
    <property type="component" value="Unassembled WGS sequence"/>
</dbReference>
<dbReference type="CDD" id="cd00090">
    <property type="entry name" value="HTH_ARSR"/>
    <property type="match status" value="1"/>
</dbReference>
<organism evidence="6 7">
    <name type="scientific">Kocuria aegyptia</name>
    <dbReference type="NCBI Taxonomy" id="330943"/>
    <lineage>
        <taxon>Bacteria</taxon>
        <taxon>Bacillati</taxon>
        <taxon>Actinomycetota</taxon>
        <taxon>Actinomycetes</taxon>
        <taxon>Micrococcales</taxon>
        <taxon>Micrococcaceae</taxon>
        <taxon>Kocuria</taxon>
    </lineage>
</organism>
<dbReference type="PANTHER" id="PTHR33154">
    <property type="entry name" value="TRANSCRIPTIONAL REGULATOR, ARSR FAMILY"/>
    <property type="match status" value="1"/>
</dbReference>
<dbReference type="PRINTS" id="PR00778">
    <property type="entry name" value="HTHARSR"/>
</dbReference>
<dbReference type="EMBL" id="BAAAOA010000046">
    <property type="protein sequence ID" value="GAA1773955.1"/>
    <property type="molecule type" value="Genomic_DNA"/>
</dbReference>
<dbReference type="Gene3D" id="1.10.10.10">
    <property type="entry name" value="Winged helix-like DNA-binding domain superfamily/Winged helix DNA-binding domain"/>
    <property type="match status" value="1"/>
</dbReference>
<dbReference type="InterPro" id="IPR051081">
    <property type="entry name" value="HTH_MetalResp_TranReg"/>
</dbReference>